<accession>A0ABV3WVS0</accession>
<organism evidence="3 4">
    <name type="scientific">Neoaquamicrobium sediminum</name>
    <dbReference type="NCBI Taxonomy" id="1849104"/>
    <lineage>
        <taxon>Bacteria</taxon>
        <taxon>Pseudomonadati</taxon>
        <taxon>Pseudomonadota</taxon>
        <taxon>Alphaproteobacteria</taxon>
        <taxon>Hyphomicrobiales</taxon>
        <taxon>Phyllobacteriaceae</taxon>
        <taxon>Neoaquamicrobium</taxon>
    </lineage>
</organism>
<keyword evidence="2" id="KW-0472">Membrane</keyword>
<evidence type="ECO:0008006" key="5">
    <source>
        <dbReference type="Google" id="ProtNLM"/>
    </source>
</evidence>
<sequence>MATAPTGKVTRGGNGAKAKPEDLEAEIARLREDVARLSAQLSATGQHSYSAAKRAATEGAEQLRVKGEAAMENIRANASDMERQVSDAVREKPISSLAIAVGVGYFLALLSRR</sequence>
<protein>
    <recommendedName>
        <fullName evidence="5">DUF883 domain-containing protein</fullName>
    </recommendedName>
</protein>
<keyword evidence="2" id="KW-0812">Transmembrane</keyword>
<name>A0ABV3WVS0_9HYPH</name>
<evidence type="ECO:0000256" key="2">
    <source>
        <dbReference type="SAM" id="Phobius"/>
    </source>
</evidence>
<dbReference type="RefSeq" id="WP_368803745.1">
    <property type="nucleotide sequence ID" value="NZ_JAZHFV010000005.1"/>
</dbReference>
<proteinExistence type="predicted"/>
<feature type="region of interest" description="Disordered" evidence="1">
    <location>
        <begin position="1"/>
        <end position="21"/>
    </location>
</feature>
<keyword evidence="4" id="KW-1185">Reference proteome</keyword>
<comment type="caution">
    <text evidence="3">The sequence shown here is derived from an EMBL/GenBank/DDBJ whole genome shotgun (WGS) entry which is preliminary data.</text>
</comment>
<keyword evidence="2" id="KW-1133">Transmembrane helix</keyword>
<dbReference type="Proteomes" id="UP001559025">
    <property type="component" value="Unassembled WGS sequence"/>
</dbReference>
<evidence type="ECO:0000256" key="1">
    <source>
        <dbReference type="SAM" id="MobiDB-lite"/>
    </source>
</evidence>
<reference evidence="3 4" key="1">
    <citation type="submission" date="2024-01" db="EMBL/GenBank/DDBJ databases">
        <title>New evidence supports the origin of RcGTA from prophage.</title>
        <authorList>
            <person name="Xu Y."/>
            <person name="Liu B."/>
            <person name="Chen F."/>
        </authorList>
    </citation>
    <scope>NUCLEOTIDE SEQUENCE [LARGE SCALE GENOMIC DNA]</scope>
    <source>
        <strain evidence="3 4">CBW1107-2</strain>
    </source>
</reference>
<gene>
    <name evidence="3" type="ORF">V1479_15710</name>
</gene>
<dbReference type="EMBL" id="JAZHFV010000005">
    <property type="protein sequence ID" value="MEX4008760.1"/>
    <property type="molecule type" value="Genomic_DNA"/>
</dbReference>
<evidence type="ECO:0000313" key="3">
    <source>
        <dbReference type="EMBL" id="MEX4008760.1"/>
    </source>
</evidence>
<feature type="transmembrane region" description="Helical" evidence="2">
    <location>
        <begin position="93"/>
        <end position="110"/>
    </location>
</feature>
<evidence type="ECO:0000313" key="4">
    <source>
        <dbReference type="Proteomes" id="UP001559025"/>
    </source>
</evidence>